<sequence length="168" mass="19266">MLNKKTFTILLLLILTFLLIGCSKRSAGVLETGKTYFPAKVTTNEITKGLTTKEIIEVEDEQTWIIKDKSKDDTNYIVAKVSDTGEKIGDYNLFTLTAEEIYGDIDDSFAPREGESYVITEDEEKIYFTPVNYDEYVKALENGEDFSKTKDTEINLKIKDHVKYQFEK</sequence>
<name>A0A366HYU8_9FIRM</name>
<proteinExistence type="predicted"/>
<evidence type="ECO:0000313" key="1">
    <source>
        <dbReference type="EMBL" id="RBP59296.1"/>
    </source>
</evidence>
<evidence type="ECO:0000313" key="2">
    <source>
        <dbReference type="Proteomes" id="UP000253490"/>
    </source>
</evidence>
<organism evidence="1 2">
    <name type="scientific">Alkalibaculum bacchi</name>
    <dbReference type="NCBI Taxonomy" id="645887"/>
    <lineage>
        <taxon>Bacteria</taxon>
        <taxon>Bacillati</taxon>
        <taxon>Bacillota</taxon>
        <taxon>Clostridia</taxon>
        <taxon>Eubacteriales</taxon>
        <taxon>Eubacteriaceae</taxon>
        <taxon>Alkalibaculum</taxon>
    </lineage>
</organism>
<dbReference type="EMBL" id="QNRX01000019">
    <property type="protein sequence ID" value="RBP59296.1"/>
    <property type="molecule type" value="Genomic_DNA"/>
</dbReference>
<dbReference type="RefSeq" id="WP_113921511.1">
    <property type="nucleotide sequence ID" value="NZ_QNRX01000019.1"/>
</dbReference>
<protein>
    <recommendedName>
        <fullName evidence="3">Lipoprotein</fullName>
    </recommendedName>
</protein>
<accession>A0A366HYU8</accession>
<dbReference type="PROSITE" id="PS51257">
    <property type="entry name" value="PROKAR_LIPOPROTEIN"/>
    <property type="match status" value="1"/>
</dbReference>
<evidence type="ECO:0008006" key="3">
    <source>
        <dbReference type="Google" id="ProtNLM"/>
    </source>
</evidence>
<comment type="caution">
    <text evidence="1">The sequence shown here is derived from an EMBL/GenBank/DDBJ whole genome shotgun (WGS) entry which is preliminary data.</text>
</comment>
<keyword evidence="2" id="KW-1185">Reference proteome</keyword>
<reference evidence="1 2" key="1">
    <citation type="submission" date="2018-06" db="EMBL/GenBank/DDBJ databases">
        <title>Genomic Encyclopedia of Type Strains, Phase IV (KMG-IV): sequencing the most valuable type-strain genomes for metagenomic binning, comparative biology and taxonomic classification.</title>
        <authorList>
            <person name="Goeker M."/>
        </authorList>
    </citation>
    <scope>NUCLEOTIDE SEQUENCE [LARGE SCALE GENOMIC DNA]</scope>
    <source>
        <strain evidence="1 2">DSM 22112</strain>
    </source>
</reference>
<gene>
    <name evidence="1" type="ORF">DES36_11921</name>
</gene>
<dbReference type="Proteomes" id="UP000253490">
    <property type="component" value="Unassembled WGS sequence"/>
</dbReference>
<dbReference type="AlphaFoldDB" id="A0A366HYU8"/>
<dbReference type="OrthoDB" id="9999981at2"/>